<dbReference type="SUPFAM" id="SSF49344">
    <property type="entry name" value="CBD9-like"/>
    <property type="match status" value="1"/>
</dbReference>
<dbReference type="InterPro" id="IPR010502">
    <property type="entry name" value="Carb-bd_dom_fam9"/>
</dbReference>
<evidence type="ECO:0000256" key="1">
    <source>
        <dbReference type="SAM" id="SignalP"/>
    </source>
</evidence>
<dbReference type="Pfam" id="PF19313">
    <property type="entry name" value="DUF5916"/>
    <property type="match status" value="1"/>
</dbReference>
<dbReference type="EMBL" id="NVWI01000008">
    <property type="protein sequence ID" value="PCJ40700.1"/>
    <property type="molecule type" value="Genomic_DNA"/>
</dbReference>
<evidence type="ECO:0000313" key="4">
    <source>
        <dbReference type="EMBL" id="PCJ40700.1"/>
    </source>
</evidence>
<dbReference type="AlphaFoldDB" id="A0A2A5CB89"/>
<dbReference type="CDD" id="cd09618">
    <property type="entry name" value="CBM9_like_2"/>
    <property type="match status" value="1"/>
</dbReference>
<dbReference type="Proteomes" id="UP000228987">
    <property type="component" value="Unassembled WGS sequence"/>
</dbReference>
<feature type="signal peptide" evidence="1">
    <location>
        <begin position="1"/>
        <end position="31"/>
    </location>
</feature>
<feature type="domain" description="DUF5916" evidence="3">
    <location>
        <begin position="247"/>
        <end position="349"/>
    </location>
</feature>
<feature type="chain" id="PRO_5012879007" evidence="1">
    <location>
        <begin position="32"/>
        <end position="734"/>
    </location>
</feature>
<reference evidence="5" key="1">
    <citation type="submission" date="2017-08" db="EMBL/GenBank/DDBJ databases">
        <title>A dynamic microbial community with high functional redundancy inhabits the cold, oxic subseafloor aquifer.</title>
        <authorList>
            <person name="Tully B.J."/>
            <person name="Wheat C.G."/>
            <person name="Glazer B.T."/>
            <person name="Huber J.A."/>
        </authorList>
    </citation>
    <scope>NUCLEOTIDE SEQUENCE [LARGE SCALE GENOMIC DNA]</scope>
</reference>
<comment type="caution">
    <text evidence="4">The sequence shown here is derived from an EMBL/GenBank/DDBJ whole genome shotgun (WGS) entry which is preliminary data.</text>
</comment>
<dbReference type="InterPro" id="IPR045670">
    <property type="entry name" value="DUF5916"/>
</dbReference>
<evidence type="ECO:0000259" key="3">
    <source>
        <dbReference type="Pfam" id="PF19313"/>
    </source>
</evidence>
<dbReference type="Pfam" id="PF06452">
    <property type="entry name" value="CBM9_1"/>
    <property type="match status" value="1"/>
</dbReference>
<sequence>MKNNKCLKKIFFYAPVLLCLLPTLLYGQNTAADEGSAFVRKSVDIQRTTLAPVIDGVLDDEIWKQATVITDLHQVNPVDHGTPTQESIFYVTYDDNYFYVGARLFDTQPDEIIARTMIQGQTVRFDDNVHIILDTFNNSRTAFRFVTNANAIRDDAVFESPTSNNFDWSGIWLVDSQIDDQGWTTEIAIPFTTMNFDPNSSTWGFNLEREIARNNERLAWSSFNRAIDPSTGGQIEGMNGLQQGLGLDIVPSVSIVNAEDHINNSSDSRFDPSLDVFYKFTPNLTGALTLNTDFSATEVDDRQVNLTRFSLFFPEKRDFFLQDSEIFSFGGSSSNNGIPFYSRRIGLDAASGQPVDIDVGGKLAGRVGNLSVGALVVQQEARVGVDDAPLFVGRITQNILEESRIGAIFTQGDPNSLIDNSLAGVDFRYRNTRFSTNHTLTGDFWYQQSDTDGLTGDDKAYSANLDLGTENTGFSGTLGYNYIGAEYNPALGFANRRGIEKLDAEMQARYYTTGNPLLRHYFGRLRYSHTRRIDNGEMQSEELSSRLFSLNSHQADRLYLDVQREREGLTVDFPISPGIVIPAGKYSFDSIEVGLESSEFRDIVPDISYKQGDFYNGEQREVGLGLGWQPNPRFSTNFSYRYTDIDLPQGDFITRLVSLNTTVAFSSTWSWINLVQYDNLSSSAGLNSRVHWNPQAGENLYFIINYNFDSDGVFSGVSARDSEIVLKYSKNFRF</sequence>
<name>A0A2A5CB89_9GAMM</name>
<protein>
    <submittedName>
        <fullName evidence="4">Uncharacterized protein</fullName>
    </submittedName>
</protein>
<dbReference type="Gene3D" id="2.60.40.1190">
    <property type="match status" value="1"/>
</dbReference>
<organism evidence="4 5">
    <name type="scientific">SAR86 cluster bacterium</name>
    <dbReference type="NCBI Taxonomy" id="2030880"/>
    <lineage>
        <taxon>Bacteria</taxon>
        <taxon>Pseudomonadati</taxon>
        <taxon>Pseudomonadota</taxon>
        <taxon>Gammaproteobacteria</taxon>
        <taxon>SAR86 cluster</taxon>
    </lineage>
</organism>
<proteinExistence type="predicted"/>
<keyword evidence="1" id="KW-0732">Signal</keyword>
<evidence type="ECO:0000313" key="5">
    <source>
        <dbReference type="Proteomes" id="UP000228987"/>
    </source>
</evidence>
<gene>
    <name evidence="4" type="ORF">COA71_10690</name>
</gene>
<accession>A0A2A5CB89</accession>
<dbReference type="GO" id="GO:0030246">
    <property type="term" value="F:carbohydrate binding"/>
    <property type="evidence" value="ECO:0007669"/>
    <property type="project" value="InterPro"/>
</dbReference>
<evidence type="ECO:0000259" key="2">
    <source>
        <dbReference type="Pfam" id="PF06452"/>
    </source>
</evidence>
<dbReference type="GO" id="GO:0016052">
    <property type="term" value="P:carbohydrate catabolic process"/>
    <property type="evidence" value="ECO:0007669"/>
    <property type="project" value="InterPro"/>
</dbReference>
<dbReference type="GO" id="GO:0004553">
    <property type="term" value="F:hydrolase activity, hydrolyzing O-glycosyl compounds"/>
    <property type="evidence" value="ECO:0007669"/>
    <property type="project" value="InterPro"/>
</dbReference>
<feature type="domain" description="Carbohydrate-binding" evidence="2">
    <location>
        <begin position="54"/>
        <end position="208"/>
    </location>
</feature>